<feature type="compositionally biased region" description="Pro residues" evidence="1">
    <location>
        <begin position="1"/>
        <end position="16"/>
    </location>
</feature>
<dbReference type="EMBL" id="BMAV01013412">
    <property type="protein sequence ID" value="GFY61077.1"/>
    <property type="molecule type" value="Genomic_DNA"/>
</dbReference>
<accession>A0A8X6XYI1</accession>
<dbReference type="Proteomes" id="UP000886998">
    <property type="component" value="Unassembled WGS sequence"/>
</dbReference>
<feature type="compositionally biased region" description="Basic and acidic residues" evidence="1">
    <location>
        <begin position="94"/>
        <end position="104"/>
    </location>
</feature>
<proteinExistence type="predicted"/>
<evidence type="ECO:0000313" key="2">
    <source>
        <dbReference type="EMBL" id="GFY61077.1"/>
    </source>
</evidence>
<gene>
    <name evidence="2" type="ORF">TNIN_285351</name>
</gene>
<name>A0A8X6XYI1_9ARAC</name>
<sequence length="104" mass="11014">MRPFPRPKLYPSPRAPPYAGAASPRTAPCPSPRAPPKQQRGRRGLSAPRTPPIQLGQPGDWGQRGRWGYVSAGADSSADQSTVSQEGAGVDCCKGSEEDGDLKE</sequence>
<protein>
    <submittedName>
        <fullName evidence="2">Uncharacterized protein</fullName>
    </submittedName>
</protein>
<comment type="caution">
    <text evidence="2">The sequence shown here is derived from an EMBL/GenBank/DDBJ whole genome shotgun (WGS) entry which is preliminary data.</text>
</comment>
<dbReference type="AlphaFoldDB" id="A0A8X6XYI1"/>
<keyword evidence="3" id="KW-1185">Reference proteome</keyword>
<feature type="region of interest" description="Disordered" evidence="1">
    <location>
        <begin position="1"/>
        <end position="104"/>
    </location>
</feature>
<evidence type="ECO:0000256" key="1">
    <source>
        <dbReference type="SAM" id="MobiDB-lite"/>
    </source>
</evidence>
<evidence type="ECO:0000313" key="3">
    <source>
        <dbReference type="Proteomes" id="UP000886998"/>
    </source>
</evidence>
<reference evidence="2" key="1">
    <citation type="submission" date="2020-08" db="EMBL/GenBank/DDBJ databases">
        <title>Multicomponent nature underlies the extraordinary mechanical properties of spider dragline silk.</title>
        <authorList>
            <person name="Kono N."/>
            <person name="Nakamura H."/>
            <person name="Mori M."/>
            <person name="Yoshida Y."/>
            <person name="Ohtoshi R."/>
            <person name="Malay A.D."/>
            <person name="Moran D.A.P."/>
            <person name="Tomita M."/>
            <person name="Numata K."/>
            <person name="Arakawa K."/>
        </authorList>
    </citation>
    <scope>NUCLEOTIDE SEQUENCE</scope>
</reference>
<organism evidence="2 3">
    <name type="scientific">Trichonephila inaurata madagascariensis</name>
    <dbReference type="NCBI Taxonomy" id="2747483"/>
    <lineage>
        <taxon>Eukaryota</taxon>
        <taxon>Metazoa</taxon>
        <taxon>Ecdysozoa</taxon>
        <taxon>Arthropoda</taxon>
        <taxon>Chelicerata</taxon>
        <taxon>Arachnida</taxon>
        <taxon>Araneae</taxon>
        <taxon>Araneomorphae</taxon>
        <taxon>Entelegynae</taxon>
        <taxon>Araneoidea</taxon>
        <taxon>Nephilidae</taxon>
        <taxon>Trichonephila</taxon>
        <taxon>Trichonephila inaurata</taxon>
    </lineage>
</organism>